<dbReference type="Proteomes" id="UP000078387">
    <property type="component" value="Unassembled WGS sequence"/>
</dbReference>
<dbReference type="GO" id="GO:0005634">
    <property type="term" value="C:nucleus"/>
    <property type="evidence" value="ECO:0007669"/>
    <property type="project" value="TreeGrafter"/>
</dbReference>
<accession>A0A5K1VLC7</accession>
<dbReference type="GO" id="GO:0005737">
    <property type="term" value="C:cytoplasm"/>
    <property type="evidence" value="ECO:0007669"/>
    <property type="project" value="TreeGrafter"/>
</dbReference>
<organism evidence="1 2">
    <name type="scientific">Entamoeba histolytica</name>
    <dbReference type="NCBI Taxonomy" id="5759"/>
    <lineage>
        <taxon>Eukaryota</taxon>
        <taxon>Amoebozoa</taxon>
        <taxon>Evosea</taxon>
        <taxon>Archamoebae</taxon>
        <taxon>Mastigamoebida</taxon>
        <taxon>Entamoebidae</taxon>
        <taxon>Entamoeba</taxon>
    </lineage>
</organism>
<dbReference type="VEuPathDB" id="AmoebaDB:EHI_148010"/>
<protein>
    <recommendedName>
        <fullName evidence="3">Protein kinase domain-containing protein</fullName>
    </recommendedName>
</protein>
<gene>
    <name evidence="1" type="ORF">CL6EHI_148010</name>
</gene>
<dbReference type="GO" id="GO:0072354">
    <property type="term" value="F:histone H3T3 kinase activity"/>
    <property type="evidence" value="ECO:0007669"/>
    <property type="project" value="TreeGrafter"/>
</dbReference>
<dbReference type="GO" id="GO:0000278">
    <property type="term" value="P:mitotic cell cycle"/>
    <property type="evidence" value="ECO:0007669"/>
    <property type="project" value="TreeGrafter"/>
</dbReference>
<dbReference type="Gene3D" id="1.10.510.10">
    <property type="entry name" value="Transferase(Phosphotransferase) domain 1"/>
    <property type="match status" value="1"/>
</dbReference>
<sequence length="296" mass="34528">MADQWPSIISNNNVIKNIGRVIGIGNHSIVCMLNSQIIKIRPFNQQGITEYEKWNRITKLLKNKTTSFLPLLRTVSFVNENDILLVSDTKRKHEVILSSQTNEDTNSFVLLKKGKYIGFISENSGKTVYQIKELSYNDLLQVIFQLLWSLSIAEKSFGYSHGDIHSKNILLKREPNILIDMSHNRRYTFNLKATLIDFELSSFECPDSTTDCIGIRNVINYCSLFQQTLQQKRLLSQFKRSLCSSKYSYSVCCLILLLIFKKKTRTNIFQIRHCYNTQYSHQFIQYHLLYNLILQN</sequence>
<dbReference type="GO" id="GO:0035556">
    <property type="term" value="P:intracellular signal transduction"/>
    <property type="evidence" value="ECO:0007669"/>
    <property type="project" value="TreeGrafter"/>
</dbReference>
<evidence type="ECO:0000313" key="1">
    <source>
        <dbReference type="EMBL" id="GAT91639.1"/>
    </source>
</evidence>
<dbReference type="OMA" id="EMCTFAR"/>
<dbReference type="VEuPathDB" id="AmoebaDB:KM1_202600"/>
<dbReference type="AlphaFoldDB" id="A0A5K1VLC7"/>
<dbReference type="Pfam" id="PF12330">
    <property type="entry name" value="Haspin_kinase"/>
    <property type="match status" value="1"/>
</dbReference>
<dbReference type="VEuPathDB" id="AmoebaDB:EHI8A_131860"/>
<dbReference type="InterPro" id="IPR011009">
    <property type="entry name" value="Kinase-like_dom_sf"/>
</dbReference>
<dbReference type="VEuPathDB" id="AmoebaDB:EHI5A_165180"/>
<evidence type="ECO:0008006" key="3">
    <source>
        <dbReference type="Google" id="ProtNLM"/>
    </source>
</evidence>
<proteinExistence type="predicted"/>
<dbReference type="FunFam" id="1.10.510.10:FF:001487">
    <property type="entry name" value="Uncharacterized protein"/>
    <property type="match status" value="1"/>
</dbReference>
<dbReference type="SUPFAM" id="SSF56112">
    <property type="entry name" value="Protein kinase-like (PK-like)"/>
    <property type="match status" value="2"/>
</dbReference>
<reference evidence="1 2" key="1">
    <citation type="submission" date="2016-05" db="EMBL/GenBank/DDBJ databases">
        <title>First whole genome sequencing of Entamoeba histolytica HM1:IMSS-clone-6.</title>
        <authorList>
            <person name="Mukherjee Avik.K."/>
            <person name="Izumyama S."/>
            <person name="Nakada-Tsukui K."/>
            <person name="Nozaki T."/>
        </authorList>
    </citation>
    <scope>NUCLEOTIDE SEQUENCE [LARGE SCALE GENOMIC DNA]</scope>
    <source>
        <strain evidence="1 2">HM1:IMSS clone 6</strain>
    </source>
</reference>
<name>A0A5K1VLC7_ENTHI</name>
<dbReference type="PANTHER" id="PTHR24419">
    <property type="entry name" value="INTERLEUKIN-1 RECEPTOR-ASSOCIATED KINASE"/>
    <property type="match status" value="1"/>
</dbReference>
<dbReference type="VEuPathDB" id="AmoebaDB:EHI7A_123100"/>
<evidence type="ECO:0000313" key="2">
    <source>
        <dbReference type="Proteomes" id="UP000078387"/>
    </source>
</evidence>
<dbReference type="EMBL" id="BDEQ01000001">
    <property type="protein sequence ID" value="GAT91639.1"/>
    <property type="molecule type" value="Genomic_DNA"/>
</dbReference>
<dbReference type="PANTHER" id="PTHR24419:SF18">
    <property type="entry name" value="SERINE_THREONINE-PROTEIN KINASE HASPIN"/>
    <property type="match status" value="1"/>
</dbReference>
<comment type="caution">
    <text evidence="1">The sequence shown here is derived from an EMBL/GenBank/DDBJ whole genome shotgun (WGS) entry which is preliminary data.</text>
</comment>